<dbReference type="Proteomes" id="UP000193862">
    <property type="component" value="Unassembled WGS sequence"/>
</dbReference>
<dbReference type="InterPro" id="IPR050090">
    <property type="entry name" value="Tyrosine_recombinase_XerCD"/>
</dbReference>
<evidence type="ECO:0000256" key="4">
    <source>
        <dbReference type="ARBA" id="ARBA00023172"/>
    </source>
</evidence>
<proteinExistence type="inferred from homology"/>
<evidence type="ECO:0000259" key="6">
    <source>
        <dbReference type="PROSITE" id="PS51898"/>
    </source>
</evidence>
<dbReference type="EMBL" id="FWFS01000004">
    <property type="protein sequence ID" value="SLN34747.1"/>
    <property type="molecule type" value="Genomic_DNA"/>
</dbReference>
<feature type="domain" description="Core-binding (CB)" evidence="7">
    <location>
        <begin position="160"/>
        <end position="252"/>
    </location>
</feature>
<evidence type="ECO:0000256" key="5">
    <source>
        <dbReference type="PROSITE-ProRule" id="PRU01248"/>
    </source>
</evidence>
<name>A0A1Y5SCE7_9RHOB</name>
<gene>
    <name evidence="8" type="ORF">AQS8620_01163</name>
</gene>
<evidence type="ECO:0000259" key="7">
    <source>
        <dbReference type="PROSITE" id="PS51900"/>
    </source>
</evidence>
<dbReference type="GO" id="GO:0003677">
    <property type="term" value="F:DNA binding"/>
    <property type="evidence" value="ECO:0007669"/>
    <property type="project" value="UniProtKB-UniRule"/>
</dbReference>
<dbReference type="SUPFAM" id="SSF56349">
    <property type="entry name" value="DNA breaking-rejoining enzymes"/>
    <property type="match status" value="1"/>
</dbReference>
<protein>
    <submittedName>
        <fullName evidence="8">Site-specific tyrosine recombinase XerS</fullName>
    </submittedName>
</protein>
<dbReference type="InterPro" id="IPR011010">
    <property type="entry name" value="DNA_brk_join_enz"/>
</dbReference>
<dbReference type="PROSITE" id="PS51900">
    <property type="entry name" value="CB"/>
    <property type="match status" value="1"/>
</dbReference>
<sequence>MSRGYRHVRPRANLVYSVADVMALYEVCRNTLSSWVQAGLRPVDGHIPQLFRGAELVRFHKLRQARTGQQLRSGEFKCVRCKAAVFPEPSTLQICRNDDRAASAWAQCPDCGARVLKLLSETECNRLEKCVDTNTSLVPSDEYKMPDPAGIGTDQHSSGPEFESANDRILFAWQIYAGKYDAKTVDAHLISIRDFDRFCQGKSYSKVTKEDSGAYRKHLIERAGQRTEQGGLSRATVQHRSSHLKQFFVWLSNEPGYRALSGVGGYFALPKGLKAMSGREKSKVFPSLAQAEAMLESLPARDLKERRDRAIFAMCFLAGLRESALISLRLGHVDLERKEVMHDGATLRAKNGKTFVVNWFPRTPAFAQVVLAWVEEVRALGLRDDDVLFPDAKVLASAARWPLEGRETLTPMRTASAVDAVFARAGEGIGTRYLPHSARDTLADLGSKLCRTTEQHKAWSLNLGHSSEEITRRHYAKVGDARKAEIFEDFEVVELYLDEEKDLLLRYYEYQIDRDDPDFERAQALVERRRSR</sequence>
<dbReference type="PROSITE" id="PS51898">
    <property type="entry name" value="TYR_RECOMBINASE"/>
    <property type="match status" value="1"/>
</dbReference>
<dbReference type="Pfam" id="PF00589">
    <property type="entry name" value="Phage_integrase"/>
    <property type="match status" value="1"/>
</dbReference>
<reference evidence="8 9" key="1">
    <citation type="submission" date="2017-03" db="EMBL/GenBank/DDBJ databases">
        <authorList>
            <person name="Afonso C.L."/>
            <person name="Miller P.J."/>
            <person name="Scott M.A."/>
            <person name="Spackman E."/>
            <person name="Goraichik I."/>
            <person name="Dimitrov K.M."/>
            <person name="Suarez D.L."/>
            <person name="Swayne D.E."/>
        </authorList>
    </citation>
    <scope>NUCLEOTIDE SEQUENCE [LARGE SCALE GENOMIC DNA]</scope>
    <source>
        <strain evidence="8 9">CECT 8620</strain>
    </source>
</reference>
<dbReference type="InterPro" id="IPR010998">
    <property type="entry name" value="Integrase_recombinase_N"/>
</dbReference>
<accession>A0A1Y5SCE7</accession>
<dbReference type="InterPro" id="IPR002104">
    <property type="entry name" value="Integrase_catalytic"/>
</dbReference>
<dbReference type="InterPro" id="IPR044068">
    <property type="entry name" value="CB"/>
</dbReference>
<keyword evidence="3 5" id="KW-0238">DNA-binding</keyword>
<keyword evidence="2" id="KW-0229">DNA integration</keyword>
<dbReference type="Gene3D" id="1.10.443.10">
    <property type="entry name" value="Intergrase catalytic core"/>
    <property type="match status" value="1"/>
</dbReference>
<evidence type="ECO:0000256" key="1">
    <source>
        <dbReference type="ARBA" id="ARBA00008857"/>
    </source>
</evidence>
<dbReference type="GO" id="GO:0015074">
    <property type="term" value="P:DNA integration"/>
    <property type="evidence" value="ECO:0007669"/>
    <property type="project" value="UniProtKB-KW"/>
</dbReference>
<evidence type="ECO:0000313" key="8">
    <source>
        <dbReference type="EMBL" id="SLN34747.1"/>
    </source>
</evidence>
<feature type="domain" description="Tyr recombinase" evidence="6">
    <location>
        <begin position="281"/>
        <end position="488"/>
    </location>
</feature>
<keyword evidence="4" id="KW-0233">DNA recombination</keyword>
<keyword evidence="9" id="KW-1185">Reference proteome</keyword>
<dbReference type="PANTHER" id="PTHR30349:SF64">
    <property type="entry name" value="PROPHAGE INTEGRASE INTD-RELATED"/>
    <property type="match status" value="1"/>
</dbReference>
<dbReference type="InterPro" id="IPR013762">
    <property type="entry name" value="Integrase-like_cat_sf"/>
</dbReference>
<dbReference type="CDD" id="cd00397">
    <property type="entry name" value="DNA_BRE_C"/>
    <property type="match status" value="1"/>
</dbReference>
<dbReference type="PANTHER" id="PTHR30349">
    <property type="entry name" value="PHAGE INTEGRASE-RELATED"/>
    <property type="match status" value="1"/>
</dbReference>
<evidence type="ECO:0000256" key="2">
    <source>
        <dbReference type="ARBA" id="ARBA00022908"/>
    </source>
</evidence>
<dbReference type="GO" id="GO:0006310">
    <property type="term" value="P:DNA recombination"/>
    <property type="evidence" value="ECO:0007669"/>
    <property type="project" value="UniProtKB-KW"/>
</dbReference>
<evidence type="ECO:0000313" key="9">
    <source>
        <dbReference type="Proteomes" id="UP000193862"/>
    </source>
</evidence>
<comment type="similarity">
    <text evidence="1">Belongs to the 'phage' integrase family.</text>
</comment>
<dbReference type="Gene3D" id="1.10.150.130">
    <property type="match status" value="1"/>
</dbReference>
<evidence type="ECO:0000256" key="3">
    <source>
        <dbReference type="ARBA" id="ARBA00023125"/>
    </source>
</evidence>
<organism evidence="8 9">
    <name type="scientific">Aquimixticola soesokkakensis</name>
    <dbReference type="NCBI Taxonomy" id="1519096"/>
    <lineage>
        <taxon>Bacteria</taxon>
        <taxon>Pseudomonadati</taxon>
        <taxon>Pseudomonadota</taxon>
        <taxon>Alphaproteobacteria</taxon>
        <taxon>Rhodobacterales</taxon>
        <taxon>Paracoccaceae</taxon>
        <taxon>Aquimixticola</taxon>
    </lineage>
</organism>
<dbReference type="AlphaFoldDB" id="A0A1Y5SCE7"/>